<proteinExistence type="inferred from homology"/>
<dbReference type="FunFam" id="1.20.1050.10:FF:000023">
    <property type="entry name" value="Probable glutathione S-transferase GSTU6"/>
    <property type="match status" value="1"/>
</dbReference>
<dbReference type="CDD" id="cd03058">
    <property type="entry name" value="GST_N_Tau"/>
    <property type="match status" value="1"/>
</dbReference>
<feature type="domain" description="GST C-terminal" evidence="7">
    <location>
        <begin position="157"/>
        <end position="284"/>
    </location>
</feature>
<dbReference type="GO" id="GO:0006749">
    <property type="term" value="P:glutathione metabolic process"/>
    <property type="evidence" value="ECO:0007669"/>
    <property type="project" value="InterPro"/>
</dbReference>
<dbReference type="Proteomes" id="UP000823388">
    <property type="component" value="Chromosome 5N"/>
</dbReference>
<dbReference type="PROSITE" id="PS50405">
    <property type="entry name" value="GST_CTER"/>
    <property type="match status" value="1"/>
</dbReference>
<feature type="region of interest" description="Disordered" evidence="5">
    <location>
        <begin position="1"/>
        <end position="25"/>
    </location>
</feature>
<dbReference type="SUPFAM" id="SSF47616">
    <property type="entry name" value="GST C-terminal domain-like"/>
    <property type="match status" value="1"/>
</dbReference>
<dbReference type="PANTHER" id="PTHR11260:SF773">
    <property type="entry name" value="GLUTATHIONE S-TRANSFERASE U26"/>
    <property type="match status" value="1"/>
</dbReference>
<reference evidence="8" key="1">
    <citation type="submission" date="2020-05" db="EMBL/GenBank/DDBJ databases">
        <title>WGS assembly of Panicum virgatum.</title>
        <authorList>
            <person name="Lovell J.T."/>
            <person name="Jenkins J."/>
            <person name="Shu S."/>
            <person name="Juenger T.E."/>
            <person name="Schmutz J."/>
        </authorList>
    </citation>
    <scope>NUCLEOTIDE SEQUENCE</scope>
    <source>
        <strain evidence="8">AP13</strain>
    </source>
</reference>
<evidence type="ECO:0000256" key="4">
    <source>
        <dbReference type="ARBA" id="ARBA00047960"/>
    </source>
</evidence>
<dbReference type="InterPro" id="IPR010987">
    <property type="entry name" value="Glutathione-S-Trfase_C-like"/>
</dbReference>
<dbReference type="Pfam" id="PF13410">
    <property type="entry name" value="GST_C_2"/>
    <property type="match status" value="1"/>
</dbReference>
<evidence type="ECO:0000313" key="8">
    <source>
        <dbReference type="EMBL" id="KAG2590933.1"/>
    </source>
</evidence>
<accession>A0A8T0S296</accession>
<gene>
    <name evidence="8" type="ORF">PVAP13_5NG455300</name>
</gene>
<evidence type="ECO:0000256" key="1">
    <source>
        <dbReference type="ARBA" id="ARBA00012452"/>
    </source>
</evidence>
<dbReference type="InterPro" id="IPR036282">
    <property type="entry name" value="Glutathione-S-Trfase_C_sf"/>
</dbReference>
<feature type="domain" description="GST N-terminal" evidence="6">
    <location>
        <begin position="72"/>
        <end position="152"/>
    </location>
</feature>
<keyword evidence="2" id="KW-0808">Transferase</keyword>
<dbReference type="PROSITE" id="PS50404">
    <property type="entry name" value="GST_NTER"/>
    <property type="match status" value="1"/>
</dbReference>
<dbReference type="SUPFAM" id="SSF52833">
    <property type="entry name" value="Thioredoxin-like"/>
    <property type="match status" value="1"/>
</dbReference>
<keyword evidence="9" id="KW-1185">Reference proteome</keyword>
<comment type="caution">
    <text evidence="8">The sequence shown here is derived from an EMBL/GenBank/DDBJ whole genome shotgun (WGS) entry which is preliminary data.</text>
</comment>
<sequence length="298" mass="32036">MLACPQQPQNRRQVSNRLSNSASSPCASAGVNIYPVVVPPAGSRSTTASPSCSYILRAKRHDRQGAAMAAGAEVRLLGERLSPYCIRVQQALAVKGVAGYEYVEEDLERKSQLLLRSNPVHGKVPVLIHRGAPVCESLVIVQYVDEAWAGPAILPSDPYERSRARFWAAYIDDKFFPSWEPFFKSKAPEERAETFKNALPAVETLEGALEECSNGGPFFGGDSVGYVDVALGGYLGWIKAVDEVAGTCLLDGARFPRLAAWAESFAAADAVRGASPAVQDIVAFYKKMQAGGETGASH</sequence>
<comment type="similarity">
    <text evidence="3">Belongs to the GST superfamily. Tau family.</text>
</comment>
<evidence type="ECO:0000256" key="3">
    <source>
        <dbReference type="ARBA" id="ARBA00025743"/>
    </source>
</evidence>
<dbReference type="GO" id="GO:0005737">
    <property type="term" value="C:cytoplasm"/>
    <property type="evidence" value="ECO:0007669"/>
    <property type="project" value="TreeGrafter"/>
</dbReference>
<dbReference type="InterPro" id="IPR004045">
    <property type="entry name" value="Glutathione_S-Trfase_N"/>
</dbReference>
<evidence type="ECO:0000259" key="7">
    <source>
        <dbReference type="PROSITE" id="PS50405"/>
    </source>
</evidence>
<dbReference type="AlphaFoldDB" id="A0A8T0S296"/>
<dbReference type="EMBL" id="CM029046">
    <property type="protein sequence ID" value="KAG2590933.1"/>
    <property type="molecule type" value="Genomic_DNA"/>
</dbReference>
<dbReference type="FunFam" id="3.40.30.10:FF:000044">
    <property type="entry name" value="Glutathione S-transferase GSTU6"/>
    <property type="match status" value="1"/>
</dbReference>
<dbReference type="InterPro" id="IPR045074">
    <property type="entry name" value="GST_C_Tau"/>
</dbReference>
<dbReference type="PANTHER" id="PTHR11260">
    <property type="entry name" value="GLUTATHIONE S-TRANSFERASE, GST, SUPERFAMILY, GST DOMAIN CONTAINING"/>
    <property type="match status" value="1"/>
</dbReference>
<evidence type="ECO:0000256" key="5">
    <source>
        <dbReference type="SAM" id="MobiDB-lite"/>
    </source>
</evidence>
<dbReference type="OrthoDB" id="4951845at2759"/>
<dbReference type="InterPro" id="IPR036249">
    <property type="entry name" value="Thioredoxin-like_sf"/>
</dbReference>
<dbReference type="SFLD" id="SFLDS00019">
    <property type="entry name" value="Glutathione_Transferase_(cytos"/>
    <property type="match status" value="1"/>
</dbReference>
<dbReference type="EC" id="2.5.1.18" evidence="1"/>
<dbReference type="SFLD" id="SFLDG01152">
    <property type="entry name" value="Main.3:_Omega-_and_Tau-like"/>
    <property type="match status" value="1"/>
</dbReference>
<dbReference type="Pfam" id="PF02798">
    <property type="entry name" value="GST_N"/>
    <property type="match status" value="1"/>
</dbReference>
<evidence type="ECO:0000313" key="9">
    <source>
        <dbReference type="Proteomes" id="UP000823388"/>
    </source>
</evidence>
<dbReference type="InterPro" id="IPR045073">
    <property type="entry name" value="Omega/Tau-like"/>
</dbReference>
<evidence type="ECO:0000256" key="2">
    <source>
        <dbReference type="ARBA" id="ARBA00022679"/>
    </source>
</evidence>
<evidence type="ECO:0000259" key="6">
    <source>
        <dbReference type="PROSITE" id="PS50404"/>
    </source>
</evidence>
<protein>
    <recommendedName>
        <fullName evidence="1">glutathione transferase</fullName>
        <ecNumber evidence="1">2.5.1.18</ecNumber>
    </recommendedName>
</protein>
<dbReference type="Gene3D" id="3.40.30.10">
    <property type="entry name" value="Glutaredoxin"/>
    <property type="match status" value="1"/>
</dbReference>
<dbReference type="GO" id="GO:0004364">
    <property type="term" value="F:glutathione transferase activity"/>
    <property type="evidence" value="ECO:0007669"/>
    <property type="project" value="UniProtKB-EC"/>
</dbReference>
<name>A0A8T0S296_PANVG</name>
<dbReference type="SFLD" id="SFLDG00358">
    <property type="entry name" value="Main_(cytGST)"/>
    <property type="match status" value="1"/>
</dbReference>
<dbReference type="CDD" id="cd03185">
    <property type="entry name" value="GST_C_Tau"/>
    <property type="match status" value="1"/>
</dbReference>
<comment type="catalytic activity">
    <reaction evidence="4">
        <text>RX + glutathione = an S-substituted glutathione + a halide anion + H(+)</text>
        <dbReference type="Rhea" id="RHEA:16437"/>
        <dbReference type="ChEBI" id="CHEBI:15378"/>
        <dbReference type="ChEBI" id="CHEBI:16042"/>
        <dbReference type="ChEBI" id="CHEBI:17792"/>
        <dbReference type="ChEBI" id="CHEBI:57925"/>
        <dbReference type="ChEBI" id="CHEBI:90779"/>
        <dbReference type="EC" id="2.5.1.18"/>
    </reaction>
</comment>
<dbReference type="InterPro" id="IPR040079">
    <property type="entry name" value="Glutathione_S-Trfase"/>
</dbReference>
<dbReference type="Gene3D" id="1.20.1050.10">
    <property type="match status" value="1"/>
</dbReference>
<organism evidence="8 9">
    <name type="scientific">Panicum virgatum</name>
    <name type="common">Blackwell switchgrass</name>
    <dbReference type="NCBI Taxonomy" id="38727"/>
    <lineage>
        <taxon>Eukaryota</taxon>
        <taxon>Viridiplantae</taxon>
        <taxon>Streptophyta</taxon>
        <taxon>Embryophyta</taxon>
        <taxon>Tracheophyta</taxon>
        <taxon>Spermatophyta</taxon>
        <taxon>Magnoliopsida</taxon>
        <taxon>Liliopsida</taxon>
        <taxon>Poales</taxon>
        <taxon>Poaceae</taxon>
        <taxon>PACMAD clade</taxon>
        <taxon>Panicoideae</taxon>
        <taxon>Panicodae</taxon>
        <taxon>Paniceae</taxon>
        <taxon>Panicinae</taxon>
        <taxon>Panicum</taxon>
        <taxon>Panicum sect. Hiantes</taxon>
    </lineage>
</organism>